<comment type="cofactor">
    <cofactor evidence="1">
        <name>thiamine diphosphate</name>
        <dbReference type="ChEBI" id="CHEBI:58937"/>
    </cofactor>
</comment>
<feature type="domain" description="Dehydrogenase E1 component" evidence="4">
    <location>
        <begin position="11"/>
        <end position="308"/>
    </location>
</feature>
<dbReference type="InterPro" id="IPR029061">
    <property type="entry name" value="THDP-binding"/>
</dbReference>
<dbReference type="GO" id="GO:0004739">
    <property type="term" value="F:pyruvate dehydrogenase (acetyl-transferring) activity"/>
    <property type="evidence" value="ECO:0007669"/>
    <property type="project" value="TreeGrafter"/>
</dbReference>
<evidence type="ECO:0000256" key="3">
    <source>
        <dbReference type="ARBA" id="ARBA00023052"/>
    </source>
</evidence>
<dbReference type="Pfam" id="PF00676">
    <property type="entry name" value="E1_dh"/>
    <property type="match status" value="1"/>
</dbReference>
<keyword evidence="2" id="KW-0560">Oxidoreductase</keyword>
<evidence type="ECO:0000259" key="4">
    <source>
        <dbReference type="Pfam" id="PF00676"/>
    </source>
</evidence>
<evidence type="ECO:0000313" key="5">
    <source>
        <dbReference type="EMBL" id="HDN84523.1"/>
    </source>
</evidence>
<dbReference type="GO" id="GO:0006086">
    <property type="term" value="P:pyruvate decarboxylation to acetyl-CoA"/>
    <property type="evidence" value="ECO:0007669"/>
    <property type="project" value="TreeGrafter"/>
</dbReference>
<keyword evidence="3" id="KW-0786">Thiamine pyrophosphate</keyword>
<dbReference type="Gene3D" id="3.40.50.970">
    <property type="match status" value="1"/>
</dbReference>
<sequence>MEKVKLLKIYRKMLEIRRFEEKLYSLFLTGIVPGTMHQYIGQEAIAVGVCENLRENDYVTTTHRGHGHYLAKGAPLKELMAELFAKKTGCCRGMGGSMHIAKLSSGILGGGGIVGAGIPIACGAALSAKIRKKGQIVACFFGDGAVNTGAFHEGVNLAAVWKLPIIFVCENNLYAFSTPIKEAVAIENIAERARGYGIPGIAVNGNDVLEVYEIAYQAIKKAREGRGPTLIECKTYRYKGHARFDPGTYRPREEVEEWLRKDPLVLYQRKLIKMGIIDEKKSEEIEQEVRKSIEEAIKFAKASPEPDIKNSLEYVYA</sequence>
<dbReference type="Proteomes" id="UP000885660">
    <property type="component" value="Unassembled WGS sequence"/>
</dbReference>
<accession>A0A7V0MZP1</accession>
<evidence type="ECO:0000256" key="1">
    <source>
        <dbReference type="ARBA" id="ARBA00001964"/>
    </source>
</evidence>
<comment type="caution">
    <text evidence="5">The sequence shown here is derived from an EMBL/GenBank/DDBJ whole genome shotgun (WGS) entry which is preliminary data.</text>
</comment>
<dbReference type="InterPro" id="IPR050642">
    <property type="entry name" value="PDH_E1_Alpha_Subunit"/>
</dbReference>
<dbReference type="CDD" id="cd02000">
    <property type="entry name" value="TPP_E1_PDC_ADC_BCADC"/>
    <property type="match status" value="1"/>
</dbReference>
<protein>
    <submittedName>
        <fullName evidence="5">Thiamine pyrophosphate-dependent dehydrogenase E1 component subunit alpha</fullName>
    </submittedName>
</protein>
<dbReference type="SUPFAM" id="SSF52518">
    <property type="entry name" value="Thiamin diphosphate-binding fold (THDP-binding)"/>
    <property type="match status" value="1"/>
</dbReference>
<organism evidence="5">
    <name type="scientific">Aerophobetes bacterium</name>
    <dbReference type="NCBI Taxonomy" id="2030807"/>
    <lineage>
        <taxon>Bacteria</taxon>
        <taxon>Candidatus Aerophobota</taxon>
    </lineage>
</organism>
<evidence type="ECO:0000256" key="2">
    <source>
        <dbReference type="ARBA" id="ARBA00023002"/>
    </source>
</evidence>
<dbReference type="InterPro" id="IPR001017">
    <property type="entry name" value="DH_E1"/>
</dbReference>
<reference evidence="5" key="1">
    <citation type="journal article" date="2020" name="mSystems">
        <title>Genome- and Community-Level Interaction Insights into Carbon Utilization and Element Cycling Functions of Hydrothermarchaeota in Hydrothermal Sediment.</title>
        <authorList>
            <person name="Zhou Z."/>
            <person name="Liu Y."/>
            <person name="Xu W."/>
            <person name="Pan J."/>
            <person name="Luo Z.H."/>
            <person name="Li M."/>
        </authorList>
    </citation>
    <scope>NUCLEOTIDE SEQUENCE [LARGE SCALE GENOMIC DNA]</scope>
    <source>
        <strain evidence="5">HyVt-219</strain>
    </source>
</reference>
<gene>
    <name evidence="5" type="ORF">ENG47_02040</name>
</gene>
<dbReference type="PANTHER" id="PTHR11516">
    <property type="entry name" value="PYRUVATE DEHYDROGENASE E1 COMPONENT, ALPHA SUBUNIT BACTERIAL AND ORGANELLAR"/>
    <property type="match status" value="1"/>
</dbReference>
<dbReference type="AlphaFoldDB" id="A0A7V0MZP1"/>
<name>A0A7V0MZP1_UNCAE</name>
<proteinExistence type="predicted"/>
<dbReference type="PANTHER" id="PTHR11516:SF60">
    <property type="entry name" value="PYRUVATE DEHYDROGENASE E1 COMPONENT SUBUNIT ALPHA"/>
    <property type="match status" value="1"/>
</dbReference>
<dbReference type="EMBL" id="DRBC01000113">
    <property type="protein sequence ID" value="HDN84523.1"/>
    <property type="molecule type" value="Genomic_DNA"/>
</dbReference>